<dbReference type="STRING" id="1406858.GCA_000710895_01136"/>
<reference evidence="1 2" key="1">
    <citation type="submission" date="2018-06" db="EMBL/GenBank/DDBJ databases">
        <authorList>
            <consortium name="Pathogen Informatics"/>
            <person name="Doyle S."/>
        </authorList>
    </citation>
    <scope>NUCLEOTIDE SEQUENCE [LARGE SCALE GENOMIC DNA]</scope>
    <source>
        <strain evidence="1 2">NCTC1934</strain>
    </source>
</reference>
<evidence type="ECO:0000313" key="2">
    <source>
        <dbReference type="Proteomes" id="UP000255467"/>
    </source>
</evidence>
<name>A0A378Y860_9NOCA</name>
<dbReference type="AlphaFoldDB" id="A0A378Y860"/>
<protein>
    <submittedName>
        <fullName evidence="1">Uncharacterized protein</fullName>
    </submittedName>
</protein>
<keyword evidence="2" id="KW-1185">Reference proteome</keyword>
<proteinExistence type="predicted"/>
<dbReference type="EMBL" id="UGRY01000002">
    <property type="protein sequence ID" value="SUA73412.1"/>
    <property type="molecule type" value="Genomic_DNA"/>
</dbReference>
<gene>
    <name evidence="1" type="ORF">NCTC1934_00853</name>
</gene>
<evidence type="ECO:0000313" key="1">
    <source>
        <dbReference type="EMBL" id="SUA73412.1"/>
    </source>
</evidence>
<dbReference type="Proteomes" id="UP000255467">
    <property type="component" value="Unassembled WGS sequence"/>
</dbReference>
<sequence>MPEKSRMHACDASGLGAENRRDDRILVPAARAAVSNWTQRCAALWCVTLVVRYRNSRVGLCITL</sequence>
<organism evidence="1 2">
    <name type="scientific">Nocardia otitidiscaviarum</name>
    <dbReference type="NCBI Taxonomy" id="1823"/>
    <lineage>
        <taxon>Bacteria</taxon>
        <taxon>Bacillati</taxon>
        <taxon>Actinomycetota</taxon>
        <taxon>Actinomycetes</taxon>
        <taxon>Mycobacteriales</taxon>
        <taxon>Nocardiaceae</taxon>
        <taxon>Nocardia</taxon>
    </lineage>
</organism>
<accession>A0A378Y860</accession>